<dbReference type="SUPFAM" id="SSF52047">
    <property type="entry name" value="RNI-like"/>
    <property type="match status" value="1"/>
</dbReference>
<comment type="caution">
    <text evidence="1">The sequence shown here is derived from an EMBL/GenBank/DDBJ whole genome shotgun (WGS) entry which is preliminary data.</text>
</comment>
<organism evidence="1 2">
    <name type="scientific">Mycena alexandri</name>
    <dbReference type="NCBI Taxonomy" id="1745969"/>
    <lineage>
        <taxon>Eukaryota</taxon>
        <taxon>Fungi</taxon>
        <taxon>Dikarya</taxon>
        <taxon>Basidiomycota</taxon>
        <taxon>Agaricomycotina</taxon>
        <taxon>Agaricomycetes</taxon>
        <taxon>Agaricomycetidae</taxon>
        <taxon>Agaricales</taxon>
        <taxon>Marasmiineae</taxon>
        <taxon>Mycenaceae</taxon>
        <taxon>Mycena</taxon>
    </lineage>
</organism>
<reference evidence="1" key="1">
    <citation type="submission" date="2023-03" db="EMBL/GenBank/DDBJ databases">
        <title>Massive genome expansion in bonnet fungi (Mycena s.s.) driven by repeated elements and novel gene families across ecological guilds.</title>
        <authorList>
            <consortium name="Lawrence Berkeley National Laboratory"/>
            <person name="Harder C.B."/>
            <person name="Miyauchi S."/>
            <person name="Viragh M."/>
            <person name="Kuo A."/>
            <person name="Thoen E."/>
            <person name="Andreopoulos B."/>
            <person name="Lu D."/>
            <person name="Skrede I."/>
            <person name="Drula E."/>
            <person name="Henrissat B."/>
            <person name="Morin E."/>
            <person name="Kohler A."/>
            <person name="Barry K."/>
            <person name="LaButti K."/>
            <person name="Morin E."/>
            <person name="Salamov A."/>
            <person name="Lipzen A."/>
            <person name="Mereny Z."/>
            <person name="Hegedus B."/>
            <person name="Baldrian P."/>
            <person name="Stursova M."/>
            <person name="Weitz H."/>
            <person name="Taylor A."/>
            <person name="Grigoriev I.V."/>
            <person name="Nagy L.G."/>
            <person name="Martin F."/>
            <person name="Kauserud H."/>
        </authorList>
    </citation>
    <scope>NUCLEOTIDE SEQUENCE</scope>
    <source>
        <strain evidence="1">CBHHK200</strain>
    </source>
</reference>
<gene>
    <name evidence="1" type="ORF">C8F04DRAFT_1085367</name>
</gene>
<dbReference type="EMBL" id="JARJCM010000025">
    <property type="protein sequence ID" value="KAJ7039934.1"/>
    <property type="molecule type" value="Genomic_DNA"/>
</dbReference>
<protein>
    <recommendedName>
        <fullName evidence="3">F-box domain-containing protein</fullName>
    </recommendedName>
</protein>
<dbReference type="AlphaFoldDB" id="A0AAD6T532"/>
<evidence type="ECO:0000313" key="2">
    <source>
        <dbReference type="Proteomes" id="UP001218188"/>
    </source>
</evidence>
<evidence type="ECO:0008006" key="3">
    <source>
        <dbReference type="Google" id="ProtNLM"/>
    </source>
</evidence>
<sequence length="325" mass="36614">MSTLAAERTLDAHKYPVLTLPNEITSEIFLHFLPVYPQCPPVAGLHSPTNLTLICRKWRAIALATPTLWRAVYLSLETGFPFVQQIHIFDIWLHRSLRYPISVTVKENDHSTVARNFVFSSAQCARLEYLKITLILMDPPFLGLAGPMPLLHHLELVFENMHDPDPIIFGEAPLLRSVVLNDNAASIFVLPWAQLTSLTLDHVWLHECVPVLQQTSNLVYCKLNLLPYNSGAVWWPDVTLSCLKSLSLVPGGDDKEIKYLETIIVPALRELQIEEEILENPIGTLESFISKSGCRSRAFPSVKFSFDEKFVREGADMLDVGESPS</sequence>
<accession>A0AAD6T532</accession>
<evidence type="ECO:0000313" key="1">
    <source>
        <dbReference type="EMBL" id="KAJ7039934.1"/>
    </source>
</evidence>
<dbReference type="Gene3D" id="1.20.1280.50">
    <property type="match status" value="1"/>
</dbReference>
<name>A0AAD6T532_9AGAR</name>
<proteinExistence type="predicted"/>
<dbReference type="Proteomes" id="UP001218188">
    <property type="component" value="Unassembled WGS sequence"/>
</dbReference>
<keyword evidence="2" id="KW-1185">Reference proteome</keyword>
<feature type="non-terminal residue" evidence="1">
    <location>
        <position position="1"/>
    </location>
</feature>